<feature type="chain" id="PRO_5045379782" description="Tetratricopeptide repeat protein" evidence="1">
    <location>
        <begin position="25"/>
        <end position="233"/>
    </location>
</feature>
<dbReference type="InterPro" id="IPR011990">
    <property type="entry name" value="TPR-like_helical_dom_sf"/>
</dbReference>
<dbReference type="RefSeq" id="WP_265721613.1">
    <property type="nucleotide sequence ID" value="NZ_JAPIVK010000013.1"/>
</dbReference>
<evidence type="ECO:0000256" key="1">
    <source>
        <dbReference type="SAM" id="SignalP"/>
    </source>
</evidence>
<comment type="caution">
    <text evidence="2">The sequence shown here is derived from an EMBL/GenBank/DDBJ whole genome shotgun (WGS) entry which is preliminary data.</text>
</comment>
<feature type="signal peptide" evidence="1">
    <location>
        <begin position="1"/>
        <end position="24"/>
    </location>
</feature>
<gene>
    <name evidence="2" type="ORF">ACFSKX_10420</name>
</gene>
<protein>
    <recommendedName>
        <fullName evidence="4">Tetratricopeptide repeat protein</fullName>
    </recommendedName>
</protein>
<evidence type="ECO:0008006" key="4">
    <source>
        <dbReference type="Google" id="ProtNLM"/>
    </source>
</evidence>
<dbReference type="EMBL" id="JBHUJD010000011">
    <property type="protein sequence ID" value="MFD2310830.1"/>
    <property type="molecule type" value="Genomic_DNA"/>
</dbReference>
<name>A0ABW5EE21_9GAMM</name>
<evidence type="ECO:0000313" key="3">
    <source>
        <dbReference type="Proteomes" id="UP001597425"/>
    </source>
</evidence>
<dbReference type="Gene3D" id="1.25.40.10">
    <property type="entry name" value="Tetratricopeptide repeat domain"/>
    <property type="match status" value="1"/>
</dbReference>
<proteinExistence type="predicted"/>
<keyword evidence="3" id="KW-1185">Reference proteome</keyword>
<dbReference type="Proteomes" id="UP001597425">
    <property type="component" value="Unassembled WGS sequence"/>
</dbReference>
<sequence>MKTPRQLIVATALGCALGANLAAAASPDAAVEEAFNHLDTQRLASLREKTQDNYRNAYAGYRLAIARHLNDEAGAEKALDRAAKRLEAEPPADRNSDATALLAMVYGYRIALSPLSAMRYGPRSHKMVQHALALDGENPLAQLAKGISLFHTPGAFGGDKREALETFARAVSLYRSGRGGATADWGLAEALTWQGLTQRELGRTADAEQSWRNALAARPEYRWAAGLLEETEG</sequence>
<dbReference type="SUPFAM" id="SSF48452">
    <property type="entry name" value="TPR-like"/>
    <property type="match status" value="1"/>
</dbReference>
<keyword evidence="1" id="KW-0732">Signal</keyword>
<accession>A0ABW5EE21</accession>
<reference evidence="3" key="1">
    <citation type="journal article" date="2019" name="Int. J. Syst. Evol. Microbiol.">
        <title>The Global Catalogue of Microorganisms (GCM) 10K type strain sequencing project: providing services to taxonomists for standard genome sequencing and annotation.</title>
        <authorList>
            <consortium name="The Broad Institute Genomics Platform"/>
            <consortium name="The Broad Institute Genome Sequencing Center for Infectious Disease"/>
            <person name="Wu L."/>
            <person name="Ma J."/>
        </authorList>
    </citation>
    <scope>NUCLEOTIDE SEQUENCE [LARGE SCALE GENOMIC DNA]</scope>
    <source>
        <strain evidence="3">KCTC 12848</strain>
    </source>
</reference>
<evidence type="ECO:0000313" key="2">
    <source>
        <dbReference type="EMBL" id="MFD2310830.1"/>
    </source>
</evidence>
<organism evidence="2 3">
    <name type="scientific">Microbulbifer halophilus</name>
    <dbReference type="NCBI Taxonomy" id="453963"/>
    <lineage>
        <taxon>Bacteria</taxon>
        <taxon>Pseudomonadati</taxon>
        <taxon>Pseudomonadota</taxon>
        <taxon>Gammaproteobacteria</taxon>
        <taxon>Cellvibrionales</taxon>
        <taxon>Microbulbiferaceae</taxon>
        <taxon>Microbulbifer</taxon>
    </lineage>
</organism>